<dbReference type="Proteomes" id="UP000611521">
    <property type="component" value="Unassembled WGS sequence"/>
</dbReference>
<dbReference type="SUPFAM" id="SSF51905">
    <property type="entry name" value="FAD/NAD(P)-binding domain"/>
    <property type="match status" value="1"/>
</dbReference>
<comment type="cofactor">
    <cofactor evidence="1">
        <name>FAD</name>
        <dbReference type="ChEBI" id="CHEBI:57692"/>
    </cofactor>
</comment>
<dbReference type="Gene3D" id="3.50.50.60">
    <property type="entry name" value="FAD/NAD(P)-binding domain"/>
    <property type="match status" value="1"/>
</dbReference>
<evidence type="ECO:0000313" key="4">
    <source>
        <dbReference type="EMBL" id="MBD8011827.1"/>
    </source>
</evidence>
<dbReference type="PRINTS" id="PR00757">
    <property type="entry name" value="AMINEOXDASEF"/>
</dbReference>
<keyword evidence="2" id="KW-0560">Oxidoreductase</keyword>
<dbReference type="EMBL" id="JACSPX010000001">
    <property type="protein sequence ID" value="MBD8011827.1"/>
    <property type="molecule type" value="Genomic_DNA"/>
</dbReference>
<feature type="domain" description="Amine oxidase" evidence="3">
    <location>
        <begin position="15"/>
        <end position="423"/>
    </location>
</feature>
<evidence type="ECO:0000256" key="1">
    <source>
        <dbReference type="ARBA" id="ARBA00001974"/>
    </source>
</evidence>
<gene>
    <name evidence="4" type="ORF">H9633_05895</name>
</gene>
<sequence length="431" mass="45561">MPGADHDVIVVGAGLAGLRAATVLAEAGLDVLVLDASDAVGGRQRTDRVDGFLLDRGFQVLNPAYPSVRRWADATALRLQAFPVGVRVRRDSAAGVGGSTLVTLADPRRHPLSIGETLRSGLVRPADVIALARWAAPALLAPTRLRRRAAAGHDTSARQSWDSAGLRGPLRTEVVEPFLSGVLADARFDTSNAFTRWLVRMFLLGTPGLPAEGIQALPEQLARKARAAGAEIRLGHRVDRVRPASDHVEVDAAGADVMRAAAVIVAVGPERLTALTGVDAPPTRGLQTWWFAPEAAPAASGMIAVDGRRSGPIVNTAVISHAAPSYAPAGRHLVQATCLLGPQVLAGEVEVRRQLGEIWGTDATRWPLLRRDDIHHALPAQHPPLRAEPTRVVDRLYVAGDHRQSPSIDGALVSGDRAARVLLADRAAGGL</sequence>
<protein>
    <submittedName>
        <fullName evidence="4">FAD-dependent oxidoreductase</fullName>
    </submittedName>
</protein>
<accession>A0ABR8W4B4</accession>
<dbReference type="RefSeq" id="WP_191712432.1">
    <property type="nucleotide sequence ID" value="NZ_JACSPX010000001.1"/>
</dbReference>
<dbReference type="PANTHER" id="PTHR42841">
    <property type="entry name" value="AMINE OXIDASE"/>
    <property type="match status" value="1"/>
</dbReference>
<name>A0ABR8W4B4_9MICO</name>
<dbReference type="InterPro" id="IPR002937">
    <property type="entry name" value="Amino_oxidase"/>
</dbReference>
<organism evidence="4 5">
    <name type="scientific">Microbacterium commune</name>
    <dbReference type="NCBI Taxonomy" id="2762219"/>
    <lineage>
        <taxon>Bacteria</taxon>
        <taxon>Bacillati</taxon>
        <taxon>Actinomycetota</taxon>
        <taxon>Actinomycetes</taxon>
        <taxon>Micrococcales</taxon>
        <taxon>Microbacteriaceae</taxon>
        <taxon>Microbacterium</taxon>
    </lineage>
</organism>
<evidence type="ECO:0000259" key="3">
    <source>
        <dbReference type="Pfam" id="PF01593"/>
    </source>
</evidence>
<dbReference type="InterPro" id="IPR001613">
    <property type="entry name" value="Flavin_amine_oxidase"/>
</dbReference>
<dbReference type="InterPro" id="IPR036188">
    <property type="entry name" value="FAD/NAD-bd_sf"/>
</dbReference>
<dbReference type="Pfam" id="PF01593">
    <property type="entry name" value="Amino_oxidase"/>
    <property type="match status" value="1"/>
</dbReference>
<evidence type="ECO:0000256" key="2">
    <source>
        <dbReference type="ARBA" id="ARBA00023002"/>
    </source>
</evidence>
<comment type="caution">
    <text evidence="4">The sequence shown here is derived from an EMBL/GenBank/DDBJ whole genome shotgun (WGS) entry which is preliminary data.</text>
</comment>
<evidence type="ECO:0000313" key="5">
    <source>
        <dbReference type="Proteomes" id="UP000611521"/>
    </source>
</evidence>
<reference evidence="4 5" key="1">
    <citation type="submission" date="2020-08" db="EMBL/GenBank/DDBJ databases">
        <title>A Genomic Blueprint of the Chicken Gut Microbiome.</title>
        <authorList>
            <person name="Gilroy R."/>
            <person name="Ravi A."/>
            <person name="Getino M."/>
            <person name="Pursley I."/>
            <person name="Horton D.L."/>
            <person name="Alikhan N.-F."/>
            <person name="Baker D."/>
            <person name="Gharbi K."/>
            <person name="Hall N."/>
            <person name="Watson M."/>
            <person name="Adriaenssens E.M."/>
            <person name="Foster-Nyarko E."/>
            <person name="Jarju S."/>
            <person name="Secka A."/>
            <person name="Antonio M."/>
            <person name="Oren A."/>
            <person name="Chaudhuri R."/>
            <person name="La Ragione R.M."/>
            <person name="Hildebrand F."/>
            <person name="Pallen M.J."/>
        </authorList>
    </citation>
    <scope>NUCLEOTIDE SEQUENCE [LARGE SCALE GENOMIC DNA]</scope>
    <source>
        <strain evidence="4 5">Re1</strain>
    </source>
</reference>
<proteinExistence type="predicted"/>
<keyword evidence="5" id="KW-1185">Reference proteome</keyword>